<dbReference type="PANTHER" id="PTHR43205:SF7">
    <property type="entry name" value="PROSTAGLANDIN REDUCTASE 1"/>
    <property type="match status" value="1"/>
</dbReference>
<name>A0A432G5S2_9DELT</name>
<dbReference type="EMBL" id="QNZM01000262">
    <property type="protein sequence ID" value="RTZ78847.1"/>
    <property type="molecule type" value="Genomic_DNA"/>
</dbReference>
<protein>
    <submittedName>
        <fullName evidence="3">NADP-dependent oxidoreductase</fullName>
    </submittedName>
</protein>
<evidence type="ECO:0000313" key="4">
    <source>
        <dbReference type="Proteomes" id="UP000286732"/>
    </source>
</evidence>
<dbReference type="SUPFAM" id="SSF51735">
    <property type="entry name" value="NAD(P)-binding Rossmann-fold domains"/>
    <property type="match status" value="1"/>
</dbReference>
<dbReference type="InterPro" id="IPR020843">
    <property type="entry name" value="ER"/>
</dbReference>
<dbReference type="Pfam" id="PF16884">
    <property type="entry name" value="ADH_N_2"/>
    <property type="match status" value="1"/>
</dbReference>
<dbReference type="CDD" id="cd05288">
    <property type="entry name" value="PGDH"/>
    <property type="match status" value="1"/>
</dbReference>
<organism evidence="3 4">
    <name type="scientific">SAR324 cluster bacterium</name>
    <dbReference type="NCBI Taxonomy" id="2024889"/>
    <lineage>
        <taxon>Bacteria</taxon>
        <taxon>Deltaproteobacteria</taxon>
        <taxon>SAR324 cluster</taxon>
    </lineage>
</organism>
<dbReference type="InterPro" id="IPR045010">
    <property type="entry name" value="MDR_fam"/>
</dbReference>
<proteinExistence type="predicted"/>
<dbReference type="InterPro" id="IPR011032">
    <property type="entry name" value="GroES-like_sf"/>
</dbReference>
<dbReference type="FunFam" id="3.40.50.720:FF:000121">
    <property type="entry name" value="Prostaglandin reductase 2"/>
    <property type="match status" value="1"/>
</dbReference>
<reference evidence="3 4" key="1">
    <citation type="submission" date="2018-06" db="EMBL/GenBank/DDBJ databases">
        <title>Combined omics and stable isotope probing to characterize newly discovered Mariana Back-Arc vent microbial communities.</title>
        <authorList>
            <person name="Trembath-Reichert E."/>
            <person name="Huber J.A."/>
        </authorList>
    </citation>
    <scope>NUCLEOTIDE SEQUENCE [LARGE SCALE GENOMIC DNA]</scope>
    <source>
        <strain evidence="3">MAG 63_2</strain>
    </source>
</reference>
<evidence type="ECO:0000313" key="3">
    <source>
        <dbReference type="EMBL" id="RTZ78847.1"/>
    </source>
</evidence>
<accession>A0A432G5S2</accession>
<dbReference type="SMART" id="SM00829">
    <property type="entry name" value="PKS_ER"/>
    <property type="match status" value="1"/>
</dbReference>
<dbReference type="Gene3D" id="3.40.50.720">
    <property type="entry name" value="NAD(P)-binding Rossmann-like Domain"/>
    <property type="match status" value="1"/>
</dbReference>
<dbReference type="InterPro" id="IPR036291">
    <property type="entry name" value="NAD(P)-bd_dom_sf"/>
</dbReference>
<keyword evidence="1" id="KW-0560">Oxidoreductase</keyword>
<dbReference type="InterPro" id="IPR013149">
    <property type="entry name" value="ADH-like_C"/>
</dbReference>
<dbReference type="Pfam" id="PF00107">
    <property type="entry name" value="ADH_zinc_N"/>
    <property type="match status" value="1"/>
</dbReference>
<dbReference type="GO" id="GO:0016628">
    <property type="term" value="F:oxidoreductase activity, acting on the CH-CH group of donors, NAD or NADP as acceptor"/>
    <property type="evidence" value="ECO:0007669"/>
    <property type="project" value="InterPro"/>
</dbReference>
<dbReference type="InterPro" id="IPR041694">
    <property type="entry name" value="ADH_N_2"/>
</dbReference>
<feature type="domain" description="Enoyl reductase (ER)" evidence="2">
    <location>
        <begin position="19"/>
        <end position="336"/>
    </location>
</feature>
<dbReference type="Proteomes" id="UP000286732">
    <property type="component" value="Unassembled WGS sequence"/>
</dbReference>
<evidence type="ECO:0000256" key="1">
    <source>
        <dbReference type="ARBA" id="ARBA00023002"/>
    </source>
</evidence>
<comment type="caution">
    <text evidence="3">The sequence shown here is derived from an EMBL/GenBank/DDBJ whole genome shotgun (WGS) entry which is preliminary data.</text>
</comment>
<sequence length="344" mass="37011">MSNKINRQIILAKRPSGKPQPADFSLVDASVPVPEEGQVLCKTIFLSLDPYMRGRMNDGKSYAAPLEIKEVMTGGTVGQVLESRSSNFHEGDIVFGSGGWQVYWASEGKALRKIDSQLAPISTATGVLGMPGVTAYTGLLNIGQPKKGETVVVAAASGAVGSVVGQVAKIKGTRAVGIAGSPEKCRFVTEELGFDACVNHKSPDFTEALKNACPDGIDVYFENVGGKVFQKVLPLLNDFARIPVCGMISHYNATELPPGPNLTPLLIRDILVKRLTFRGFIVWDFASQEKEALTQLATWIQQGKLHYREDIVEGLENAPEAFIGLLEGKNFGKLVVQVSDHPAA</sequence>
<dbReference type="SUPFAM" id="SSF50129">
    <property type="entry name" value="GroES-like"/>
    <property type="match status" value="1"/>
</dbReference>
<gene>
    <name evidence="3" type="ORF">DSY98_06705</name>
</gene>
<dbReference type="PANTHER" id="PTHR43205">
    <property type="entry name" value="PROSTAGLANDIN REDUCTASE"/>
    <property type="match status" value="1"/>
</dbReference>
<dbReference type="Gene3D" id="3.90.180.10">
    <property type="entry name" value="Medium-chain alcohol dehydrogenases, catalytic domain"/>
    <property type="match status" value="1"/>
</dbReference>
<evidence type="ECO:0000259" key="2">
    <source>
        <dbReference type="SMART" id="SM00829"/>
    </source>
</evidence>
<dbReference type="AlphaFoldDB" id="A0A432G5S2"/>